<name>A0A7Y9JNA5_9MICO</name>
<dbReference type="SUPFAM" id="SSF46785">
    <property type="entry name" value="Winged helix' DNA-binding domain"/>
    <property type="match status" value="1"/>
</dbReference>
<reference evidence="2 3" key="1">
    <citation type="submission" date="2020-07" db="EMBL/GenBank/DDBJ databases">
        <title>Sequencing the genomes of 1000 actinobacteria strains.</title>
        <authorList>
            <person name="Klenk H.-P."/>
        </authorList>
    </citation>
    <scope>NUCLEOTIDE SEQUENCE [LARGE SCALE GENOMIC DNA]</scope>
    <source>
        <strain evidence="2 3">DSM 22185</strain>
    </source>
</reference>
<proteinExistence type="predicted"/>
<dbReference type="RefSeq" id="WP_179433972.1">
    <property type="nucleotide sequence ID" value="NZ_BAABLC010000002.1"/>
</dbReference>
<dbReference type="Pfam" id="PF13601">
    <property type="entry name" value="HTH_34"/>
    <property type="match status" value="1"/>
</dbReference>
<dbReference type="PANTHER" id="PTHR37318">
    <property type="entry name" value="BSL7504 PROTEIN"/>
    <property type="match status" value="1"/>
</dbReference>
<protein>
    <submittedName>
        <fullName evidence="2">DNA-binding MarR family transcriptional regulator</fullName>
    </submittedName>
</protein>
<dbReference type="Gene3D" id="1.10.10.10">
    <property type="entry name" value="Winged helix-like DNA-binding domain superfamily/Winged helix DNA-binding domain"/>
    <property type="match status" value="1"/>
</dbReference>
<dbReference type="EMBL" id="JACCBH010000001">
    <property type="protein sequence ID" value="NYD55120.1"/>
    <property type="molecule type" value="Genomic_DNA"/>
</dbReference>
<gene>
    <name evidence="2" type="ORF">BKA02_002175</name>
</gene>
<keyword evidence="3" id="KW-1185">Reference proteome</keyword>
<dbReference type="GO" id="GO:0003677">
    <property type="term" value="F:DNA binding"/>
    <property type="evidence" value="ECO:0007669"/>
    <property type="project" value="UniProtKB-KW"/>
</dbReference>
<evidence type="ECO:0000259" key="1">
    <source>
        <dbReference type="Pfam" id="PF13601"/>
    </source>
</evidence>
<accession>A0A7Y9JNA5</accession>
<organism evidence="2 3">
    <name type="scientific">Microbacterium pseudoresistens</name>
    <dbReference type="NCBI Taxonomy" id="640634"/>
    <lineage>
        <taxon>Bacteria</taxon>
        <taxon>Bacillati</taxon>
        <taxon>Actinomycetota</taxon>
        <taxon>Actinomycetes</taxon>
        <taxon>Micrococcales</taxon>
        <taxon>Microbacteriaceae</taxon>
        <taxon>Microbacterium</taxon>
    </lineage>
</organism>
<feature type="domain" description="Winged helix DNA-binding" evidence="1">
    <location>
        <begin position="21"/>
        <end position="100"/>
    </location>
</feature>
<dbReference type="PANTHER" id="PTHR37318:SF1">
    <property type="entry name" value="BSL7504 PROTEIN"/>
    <property type="match status" value="1"/>
</dbReference>
<evidence type="ECO:0000313" key="3">
    <source>
        <dbReference type="Proteomes" id="UP000552045"/>
    </source>
</evidence>
<dbReference type="InterPro" id="IPR036388">
    <property type="entry name" value="WH-like_DNA-bd_sf"/>
</dbReference>
<evidence type="ECO:0000313" key="2">
    <source>
        <dbReference type="EMBL" id="NYD55120.1"/>
    </source>
</evidence>
<dbReference type="AlphaFoldDB" id="A0A7Y9JNA5"/>
<comment type="caution">
    <text evidence="2">The sequence shown here is derived from an EMBL/GenBank/DDBJ whole genome shotgun (WGS) entry which is preliminary data.</text>
</comment>
<dbReference type="Proteomes" id="UP000552045">
    <property type="component" value="Unassembled WGS sequence"/>
</dbReference>
<dbReference type="InterPro" id="IPR027395">
    <property type="entry name" value="WH_DNA-bd_dom"/>
</dbReference>
<keyword evidence="2" id="KW-0238">DNA-binding</keyword>
<dbReference type="InterPro" id="IPR036390">
    <property type="entry name" value="WH_DNA-bd_sf"/>
</dbReference>
<sequence length="117" mass="12683">MRSDGRSHPRARLDDNFASAIRFSLMASLEEDLELDFATLGEILDVGDSALSKAISHLNAAGYVTARRGQVGSRPRTWVRATMMGVSAFARHLDALQAIVEFGHGTATGEREKPAAR</sequence>